<reference evidence="2 3" key="1">
    <citation type="submission" date="2024-09" db="EMBL/GenBank/DDBJ databases">
        <authorList>
            <person name="Sun Q."/>
            <person name="Mori K."/>
        </authorList>
    </citation>
    <scope>NUCLEOTIDE SEQUENCE [LARGE SCALE GENOMIC DNA]</scope>
    <source>
        <strain evidence="2 3">CECT 8286</strain>
    </source>
</reference>
<keyword evidence="1" id="KW-0732">Signal</keyword>
<sequence>MKRVLFFISFCFFISTSFAQEWLTSLDVGERLALVQNKLLVVVWENSYYDGASAYVNTSDGKRVFIEEMYESPEIDSLLWAHFVPVVLSENEYPRLYDEIKKTRSMGYIDKFHDESLKVMDSNGNIINTTQDMQLLNLSEFILKYSMDTSFLNSKMLNYKSEKNFYSAFYLASSYMDFAFFANNDVRPELVDLSAIYLDEASEFLKDDKSDNKPMLEQRVDLLEIQKELLLQDPKKVLRKLKRIKVSEVAKQNLNLRAFLYYSAYKMLQDEENASVWQSEVSLLDLKKINNIVSPTTED</sequence>
<evidence type="ECO:0000256" key="1">
    <source>
        <dbReference type="SAM" id="SignalP"/>
    </source>
</evidence>
<evidence type="ECO:0000313" key="2">
    <source>
        <dbReference type="EMBL" id="MFB9054878.1"/>
    </source>
</evidence>
<accession>A0ABV5F6Y1</accession>
<dbReference type="EMBL" id="JBHMEZ010000032">
    <property type="protein sequence ID" value="MFB9054878.1"/>
    <property type="molecule type" value="Genomic_DNA"/>
</dbReference>
<evidence type="ECO:0000313" key="3">
    <source>
        <dbReference type="Proteomes" id="UP001589605"/>
    </source>
</evidence>
<comment type="caution">
    <text evidence="2">The sequence shown here is derived from an EMBL/GenBank/DDBJ whole genome shotgun (WGS) entry which is preliminary data.</text>
</comment>
<dbReference type="Proteomes" id="UP001589605">
    <property type="component" value="Unassembled WGS sequence"/>
</dbReference>
<gene>
    <name evidence="2" type="ORF">ACFFVB_17475</name>
</gene>
<keyword evidence="3" id="KW-1185">Reference proteome</keyword>
<organism evidence="2 3">
    <name type="scientific">Formosa undariae</name>
    <dbReference type="NCBI Taxonomy" id="1325436"/>
    <lineage>
        <taxon>Bacteria</taxon>
        <taxon>Pseudomonadati</taxon>
        <taxon>Bacteroidota</taxon>
        <taxon>Flavobacteriia</taxon>
        <taxon>Flavobacteriales</taxon>
        <taxon>Flavobacteriaceae</taxon>
        <taxon>Formosa</taxon>
    </lineage>
</organism>
<proteinExistence type="predicted"/>
<protein>
    <submittedName>
        <fullName evidence="2">Uncharacterized protein</fullName>
    </submittedName>
</protein>
<feature type="chain" id="PRO_5046358239" evidence="1">
    <location>
        <begin position="20"/>
        <end position="299"/>
    </location>
</feature>
<name>A0ABV5F6Y1_9FLAO</name>
<feature type="signal peptide" evidence="1">
    <location>
        <begin position="1"/>
        <end position="19"/>
    </location>
</feature>
<dbReference type="RefSeq" id="WP_382384514.1">
    <property type="nucleotide sequence ID" value="NZ_JBHMEZ010000032.1"/>
</dbReference>